<evidence type="ECO:0000256" key="5">
    <source>
        <dbReference type="SAM" id="MobiDB-lite"/>
    </source>
</evidence>
<dbReference type="OrthoDB" id="4823039at2"/>
<keyword evidence="2 4" id="KW-0238">DNA-binding</keyword>
<keyword evidence="3" id="KW-0804">Transcription</keyword>
<gene>
    <name evidence="7" type="ORF">E7Y31_11460</name>
</gene>
<dbReference type="PROSITE" id="PS50977">
    <property type="entry name" value="HTH_TETR_2"/>
    <property type="match status" value="1"/>
</dbReference>
<evidence type="ECO:0000256" key="2">
    <source>
        <dbReference type="ARBA" id="ARBA00023125"/>
    </source>
</evidence>
<evidence type="ECO:0000313" key="8">
    <source>
        <dbReference type="Proteomes" id="UP000305282"/>
    </source>
</evidence>
<dbReference type="Pfam" id="PF00440">
    <property type="entry name" value="TetR_N"/>
    <property type="match status" value="1"/>
</dbReference>
<dbReference type="Proteomes" id="UP000305282">
    <property type="component" value="Unassembled WGS sequence"/>
</dbReference>
<accession>A0A4S5EQ17</accession>
<organism evidence="7 8">
    <name type="scientific">Candidatus Frankia alpina</name>
    <dbReference type="NCBI Taxonomy" id="2699483"/>
    <lineage>
        <taxon>Bacteria</taxon>
        <taxon>Bacillati</taxon>
        <taxon>Actinomycetota</taxon>
        <taxon>Actinomycetes</taxon>
        <taxon>Frankiales</taxon>
        <taxon>Frankiaceae</taxon>
        <taxon>Frankia</taxon>
    </lineage>
</organism>
<keyword evidence="8" id="KW-1185">Reference proteome</keyword>
<evidence type="ECO:0000256" key="1">
    <source>
        <dbReference type="ARBA" id="ARBA00023015"/>
    </source>
</evidence>
<feature type="domain" description="HTH tetR-type" evidence="6">
    <location>
        <begin position="23"/>
        <end position="83"/>
    </location>
</feature>
<keyword evidence="1" id="KW-0805">Transcription regulation</keyword>
<dbReference type="PANTHER" id="PTHR30055">
    <property type="entry name" value="HTH-TYPE TRANSCRIPTIONAL REGULATOR RUTR"/>
    <property type="match status" value="1"/>
</dbReference>
<name>A0A4S5EQ17_9ACTN</name>
<dbReference type="GO" id="GO:0003700">
    <property type="term" value="F:DNA-binding transcription factor activity"/>
    <property type="evidence" value="ECO:0007669"/>
    <property type="project" value="TreeGrafter"/>
</dbReference>
<dbReference type="RefSeq" id="WP_136448146.1">
    <property type="nucleotide sequence ID" value="NZ_SSXH01000244.1"/>
</dbReference>
<dbReference type="SUPFAM" id="SSF46689">
    <property type="entry name" value="Homeodomain-like"/>
    <property type="match status" value="1"/>
</dbReference>
<dbReference type="InterPro" id="IPR009057">
    <property type="entry name" value="Homeodomain-like_sf"/>
</dbReference>
<feature type="region of interest" description="Disordered" evidence="5">
    <location>
        <begin position="1"/>
        <end position="22"/>
    </location>
</feature>
<dbReference type="Gene3D" id="1.10.357.10">
    <property type="entry name" value="Tetracycline Repressor, domain 2"/>
    <property type="match status" value="1"/>
</dbReference>
<dbReference type="InterPro" id="IPR050109">
    <property type="entry name" value="HTH-type_TetR-like_transc_reg"/>
</dbReference>
<evidence type="ECO:0000256" key="3">
    <source>
        <dbReference type="ARBA" id="ARBA00023163"/>
    </source>
</evidence>
<feature type="DNA-binding region" description="H-T-H motif" evidence="4">
    <location>
        <begin position="46"/>
        <end position="65"/>
    </location>
</feature>
<dbReference type="GO" id="GO:0000976">
    <property type="term" value="F:transcription cis-regulatory region binding"/>
    <property type="evidence" value="ECO:0007669"/>
    <property type="project" value="TreeGrafter"/>
</dbReference>
<proteinExistence type="predicted"/>
<sequence length="241" mass="26438">MVNTVNMDPTRTYRQGRRAETTGANTERILRAAAELLVERSFEHVTLPAVAELAGVGLQTVIRRIGTKDGLVRAVNDWIVPQISATRGAPDDARPIGDDLTAVTDRLAQHYEQWGRITERTMHQQDASPALKESADAGRRAHREWIEAVFAADLDPLPPAARDDLAGRLAAVCGVELWLVLRRDQNLSVAATRAAVADLASACRHRALTRGNLTRPGDRHDALPRPLFDLHRGASEGLRCD</sequence>
<reference evidence="7 8" key="1">
    <citation type="submission" date="2019-04" db="EMBL/GenBank/DDBJ databases">
        <title>Draft genome sequences for three unisolated Alnus-infective Frankia Sp+ strains, AgTrS, AiOr and AvVan, the first sequenced Frankia strains able to sporulate in-planta.</title>
        <authorList>
            <person name="Bethencourt L."/>
            <person name="Vautrin F."/>
            <person name="Taib N."/>
            <person name="Dubost A."/>
            <person name="Castro-Garcia L."/>
            <person name="Imbaud O."/>
            <person name="Abrouk D."/>
            <person name="Fournier P."/>
            <person name="Briolay J."/>
            <person name="Nguyen A."/>
            <person name="Normand P."/>
            <person name="Fernandez M.P."/>
            <person name="Brochier-Armanet C."/>
            <person name="Herrera-Belaroussi A."/>
        </authorList>
    </citation>
    <scope>NUCLEOTIDE SEQUENCE [LARGE SCALE GENOMIC DNA]</scope>
    <source>
        <strain evidence="7 8">AvVan</strain>
    </source>
</reference>
<evidence type="ECO:0000256" key="4">
    <source>
        <dbReference type="PROSITE-ProRule" id="PRU00335"/>
    </source>
</evidence>
<feature type="compositionally biased region" description="Polar residues" evidence="5">
    <location>
        <begin position="1"/>
        <end position="13"/>
    </location>
</feature>
<feature type="non-terminal residue" evidence="7">
    <location>
        <position position="241"/>
    </location>
</feature>
<evidence type="ECO:0000313" key="7">
    <source>
        <dbReference type="EMBL" id="THJ74434.1"/>
    </source>
</evidence>
<evidence type="ECO:0000259" key="6">
    <source>
        <dbReference type="PROSITE" id="PS50977"/>
    </source>
</evidence>
<protein>
    <submittedName>
        <fullName evidence="7">TetR/AcrR family transcriptional regulator</fullName>
    </submittedName>
</protein>
<dbReference type="AlphaFoldDB" id="A0A4S5EQ17"/>
<dbReference type="EMBL" id="SSXH01000244">
    <property type="protein sequence ID" value="THJ74434.1"/>
    <property type="molecule type" value="Genomic_DNA"/>
</dbReference>
<comment type="caution">
    <text evidence="7">The sequence shown here is derived from an EMBL/GenBank/DDBJ whole genome shotgun (WGS) entry which is preliminary data.</text>
</comment>
<dbReference type="InterPro" id="IPR001647">
    <property type="entry name" value="HTH_TetR"/>
</dbReference>
<dbReference type="PANTHER" id="PTHR30055:SF234">
    <property type="entry name" value="HTH-TYPE TRANSCRIPTIONAL REGULATOR BETI"/>
    <property type="match status" value="1"/>
</dbReference>